<accession>A0A2W4JJL0</accession>
<evidence type="ECO:0000313" key="2">
    <source>
        <dbReference type="EMBL" id="MFO7190848.1"/>
    </source>
</evidence>
<feature type="region of interest" description="Disordered" evidence="1">
    <location>
        <begin position="427"/>
        <end position="450"/>
    </location>
</feature>
<dbReference type="EMBL" id="QGUI02000006">
    <property type="protein sequence ID" value="MFO7190848.1"/>
    <property type="molecule type" value="Genomic_DNA"/>
</dbReference>
<evidence type="ECO:0000313" key="4">
    <source>
        <dbReference type="Proteomes" id="UP000249324"/>
    </source>
</evidence>
<sequence>MSLPRSLTKSLRKGYAATRIGHTLVVHADAQVSTGVRVLAESLPPDPTADVVVADIPLRSPTQVWRRFASAVPRSPRPMRIVPGQEPFEASGELWPWLANEVGRVVIAPCGKVHYGRGWLFVHADARSGWVAFPPGGQPMWDGKRFPRPVWDTMELAQGRLVGPRCVAEPVPAGAWVRPDVDERLLAASRAMLTGMVPCLPQSPTIMLGAAGLPGIQLTDVVGYWSTLPRPIATAARFVRCGAVDQVGDEFFGRTLAEALGTEITCYTGIPAGSPVALDVITLRPDGSPGWRPFVQVVTHRPDGSAPLVRKWRAPLMGAVQTGPGVYSLGPGTVVEVIQAGLWIRPENFAADPAGVRTVPLNPERCLLVYQESDDGPAHLLRAVAEQLAERLDVATRSAARLVSSAELADGRPGHPLAEEPVQTDVMARPSVPPEAAEASGPDAGDGTELPWLSRMIDTIALPRVE</sequence>
<organism evidence="3">
    <name type="scientific">Thermocrispum agreste</name>
    <dbReference type="NCBI Taxonomy" id="37925"/>
    <lineage>
        <taxon>Bacteria</taxon>
        <taxon>Bacillati</taxon>
        <taxon>Actinomycetota</taxon>
        <taxon>Actinomycetes</taxon>
        <taxon>Pseudonocardiales</taxon>
        <taxon>Pseudonocardiaceae</taxon>
        <taxon>Thermocrispum</taxon>
    </lineage>
</organism>
<reference evidence="2" key="2">
    <citation type="submission" date="2018-05" db="EMBL/GenBank/DDBJ databases">
        <authorList>
            <person name="Moura L."/>
            <person name="Setubal J.C."/>
        </authorList>
    </citation>
    <scope>NUCLEOTIDE SEQUENCE</scope>
    <source>
        <strain evidence="2">ZC4RG45</strain>
    </source>
</reference>
<reference evidence="2" key="4">
    <citation type="submission" date="2023-08" db="EMBL/GenBank/DDBJ databases">
        <authorList>
            <person name="Guima S.E.S."/>
            <person name="Martins L.F."/>
            <person name="Silva A.M."/>
            <person name="Setubal J.C."/>
        </authorList>
    </citation>
    <scope>NUCLEOTIDE SEQUENCE</scope>
    <source>
        <strain evidence="2">ZC4RG45</strain>
    </source>
</reference>
<reference evidence="2 4" key="3">
    <citation type="journal article" date="2021" name="BMC Genomics">
        <title>Genome-resolved metagenome and metatranscriptome analyses of thermophilic composting reveal key bacterial players and their metabolic interactions.</title>
        <authorList>
            <person name="Braga L.P.P."/>
            <person name="Pereira R.V."/>
            <person name="Martins L.F."/>
            <person name="Moura L.M.S."/>
            <person name="Sanchez F.B."/>
            <person name="Patane J.S.L."/>
            <person name="da Silva A.M."/>
            <person name="Setubal J.C."/>
        </authorList>
    </citation>
    <scope>NUCLEOTIDE SEQUENCE [LARGE SCALE GENOMIC DNA]</scope>
    <source>
        <strain evidence="2">ZC4RG45</strain>
    </source>
</reference>
<dbReference type="EMBL" id="QGUI01000173">
    <property type="protein sequence ID" value="PZM99304.1"/>
    <property type="molecule type" value="Genomic_DNA"/>
</dbReference>
<evidence type="ECO:0000256" key="1">
    <source>
        <dbReference type="SAM" id="MobiDB-lite"/>
    </source>
</evidence>
<gene>
    <name evidence="2" type="ORF">DIU77_001190</name>
    <name evidence="3" type="ORF">DIU77_06130</name>
</gene>
<reference evidence="3" key="1">
    <citation type="submission" date="2018-05" db="EMBL/GenBank/DDBJ databases">
        <authorList>
            <person name="Lanie J.A."/>
            <person name="Ng W.-L."/>
            <person name="Kazmierczak K.M."/>
            <person name="Andrzejewski T.M."/>
            <person name="Davidsen T.M."/>
            <person name="Wayne K.J."/>
            <person name="Tettelin H."/>
            <person name="Glass J.I."/>
            <person name="Rusch D."/>
            <person name="Podicherti R."/>
            <person name="Tsui H.-C.T."/>
            <person name="Winkler M.E."/>
        </authorList>
    </citation>
    <scope>NUCLEOTIDE SEQUENCE</scope>
    <source>
        <strain evidence="3">ZC4RG45</strain>
    </source>
</reference>
<evidence type="ECO:0000313" key="3">
    <source>
        <dbReference type="EMBL" id="PZM99304.1"/>
    </source>
</evidence>
<dbReference type="AlphaFoldDB" id="A0A2W4JJL0"/>
<proteinExistence type="predicted"/>
<protein>
    <submittedName>
        <fullName evidence="3">Uncharacterized protein</fullName>
    </submittedName>
</protein>
<comment type="caution">
    <text evidence="3">The sequence shown here is derived from an EMBL/GenBank/DDBJ whole genome shotgun (WGS) entry which is preliminary data.</text>
</comment>
<dbReference type="STRING" id="1111738.GCA_000427905_00008"/>
<name>A0A2W4JJL0_9PSEU</name>
<dbReference type="Proteomes" id="UP000249324">
    <property type="component" value="Unassembled WGS sequence"/>
</dbReference>